<evidence type="ECO:0000313" key="6">
    <source>
        <dbReference type="EMBL" id="MBT0608366.1"/>
    </source>
</evidence>
<keyword evidence="3" id="KW-1003">Cell membrane</keyword>
<evidence type="ECO:0000256" key="2">
    <source>
        <dbReference type="ARBA" id="ARBA00009852"/>
    </source>
</evidence>
<evidence type="ECO:0000256" key="4">
    <source>
        <dbReference type="ARBA" id="ARBA00023136"/>
    </source>
</evidence>
<evidence type="ECO:0000313" key="7">
    <source>
        <dbReference type="Proteomes" id="UP001297092"/>
    </source>
</evidence>
<keyword evidence="5" id="KW-1133">Transmembrane helix</keyword>
<comment type="subcellular location">
    <subcellularLocation>
        <location evidence="1">Cell membrane</location>
    </subcellularLocation>
</comment>
<keyword evidence="4 5" id="KW-0472">Membrane</keyword>
<comment type="similarity">
    <text evidence="2">Belongs to the YjiK family.</text>
</comment>
<name>A0ABS5S587_9FLAO</name>
<evidence type="ECO:0000256" key="1">
    <source>
        <dbReference type="ARBA" id="ARBA00004236"/>
    </source>
</evidence>
<sequence length="292" mass="33083">MKLKNNENRIAFIIVASALLVVSLMWFAFENPSINPKLLKENYTIVQKWEMPKELVEISGIAWISENKIAAVEDEDGIIFIYDLKTSQVERTINFGSAGDYEGIAVMENTAYVLRSDGEIFEINNYLDSNFNVTRHNTIFSGINNMESLTPDIANNRLLIAAKDRDLKDDGKKSIYAFNIGTKKVSKDPFIRFSMEDAIFKKNKEEKKKKSIRPSDICIHPKNDNIYILEGKNPSLLILDNDGKPLQFEHLSKETFPQPEGIIFSPNGDLFIASEGKNGPGTIQQVKLENEK</sequence>
<comment type="caution">
    <text evidence="6">The sequence shown here is derived from an EMBL/GenBank/DDBJ whole genome shotgun (WGS) entry which is preliminary data.</text>
</comment>
<reference evidence="6 7" key="1">
    <citation type="submission" date="2021-05" db="EMBL/GenBank/DDBJ databases">
        <title>Aequorivita echinoideorum JCM 30378 genome.</title>
        <authorList>
            <person name="Zhang H."/>
            <person name="Li C."/>
        </authorList>
    </citation>
    <scope>NUCLEOTIDE SEQUENCE [LARGE SCALE GENOMIC DNA]</scope>
    <source>
        <strain evidence="6 7">JCM30378</strain>
    </source>
</reference>
<keyword evidence="7" id="KW-1185">Reference proteome</keyword>
<proteinExistence type="inferred from homology"/>
<evidence type="ECO:0000256" key="5">
    <source>
        <dbReference type="SAM" id="Phobius"/>
    </source>
</evidence>
<dbReference type="EMBL" id="JAHCTB010000004">
    <property type="protein sequence ID" value="MBT0608366.1"/>
    <property type="molecule type" value="Genomic_DNA"/>
</dbReference>
<dbReference type="Proteomes" id="UP001297092">
    <property type="component" value="Unassembled WGS sequence"/>
</dbReference>
<gene>
    <name evidence="6" type="ORF">KIV10_09245</name>
</gene>
<keyword evidence="5" id="KW-0812">Transmembrane</keyword>
<dbReference type="RefSeq" id="WP_214113240.1">
    <property type="nucleotide sequence ID" value="NZ_JAHCTB010000004.1"/>
</dbReference>
<organism evidence="6 7">
    <name type="scientific">Aequorivita echinoideorum</name>
    <dbReference type="NCBI Taxonomy" id="1549647"/>
    <lineage>
        <taxon>Bacteria</taxon>
        <taxon>Pseudomonadati</taxon>
        <taxon>Bacteroidota</taxon>
        <taxon>Flavobacteriia</taxon>
        <taxon>Flavobacteriales</taxon>
        <taxon>Flavobacteriaceae</taxon>
        <taxon>Aequorivita</taxon>
    </lineage>
</organism>
<accession>A0ABS5S587</accession>
<evidence type="ECO:0000256" key="3">
    <source>
        <dbReference type="ARBA" id="ARBA00022475"/>
    </source>
</evidence>
<dbReference type="Gene3D" id="2.120.10.30">
    <property type="entry name" value="TolB, C-terminal domain"/>
    <property type="match status" value="1"/>
</dbReference>
<dbReference type="Pfam" id="PF06977">
    <property type="entry name" value="SdiA-regulated"/>
    <property type="match status" value="1"/>
</dbReference>
<feature type="transmembrane region" description="Helical" evidence="5">
    <location>
        <begin position="12"/>
        <end position="29"/>
    </location>
</feature>
<dbReference type="SUPFAM" id="SSF75011">
    <property type="entry name" value="3-carboxy-cis,cis-mucoante lactonizing enzyme"/>
    <property type="match status" value="1"/>
</dbReference>
<dbReference type="InterPro" id="IPR011042">
    <property type="entry name" value="6-blade_b-propeller_TolB-like"/>
</dbReference>
<dbReference type="InterPro" id="IPR009722">
    <property type="entry name" value="YjiK/CarP"/>
</dbReference>
<protein>
    <submittedName>
        <fullName evidence="6">SdiA-regulated domain-containing protein</fullName>
    </submittedName>
</protein>